<dbReference type="GO" id="GO:0005759">
    <property type="term" value="C:mitochondrial matrix"/>
    <property type="evidence" value="ECO:0007669"/>
    <property type="project" value="TreeGrafter"/>
</dbReference>
<feature type="domain" description="RAP" evidence="4">
    <location>
        <begin position="573"/>
        <end position="628"/>
    </location>
</feature>
<proteinExistence type="predicted"/>
<dbReference type="Pfam" id="PF06743">
    <property type="entry name" value="FAST_1"/>
    <property type="match status" value="1"/>
</dbReference>
<dbReference type="GO" id="GO:0035770">
    <property type="term" value="C:ribonucleoprotein granule"/>
    <property type="evidence" value="ECO:0007669"/>
    <property type="project" value="TreeGrafter"/>
</dbReference>
<evidence type="ECO:0000256" key="3">
    <source>
        <dbReference type="SAM" id="MobiDB-lite"/>
    </source>
</evidence>
<evidence type="ECO:0000313" key="6">
    <source>
        <dbReference type="Proteomes" id="UP000824782"/>
    </source>
</evidence>
<comment type="caution">
    <text evidence="5">The sequence shown here is derived from an EMBL/GenBank/DDBJ whole genome shotgun (WGS) entry which is preliminary data.</text>
</comment>
<evidence type="ECO:0000256" key="1">
    <source>
        <dbReference type="ARBA" id="ARBA00004173"/>
    </source>
</evidence>
<reference evidence="5" key="1">
    <citation type="thesis" date="2020" institute="ProQuest LLC" country="789 East Eisenhower Parkway, Ann Arbor, MI, USA">
        <title>Comparative Genomics and Chromosome Evolution.</title>
        <authorList>
            <person name="Mudd A.B."/>
        </authorList>
    </citation>
    <scope>NUCLEOTIDE SEQUENCE</scope>
    <source>
        <strain evidence="5">237g6f4</strain>
        <tissue evidence="5">Blood</tissue>
    </source>
</reference>
<keyword evidence="2" id="KW-0496">Mitochondrion</keyword>
<gene>
    <name evidence="5" type="ORF">GDO81_017136</name>
</gene>
<accession>A0AAV7AHA0</accession>
<dbReference type="Proteomes" id="UP000824782">
    <property type="component" value="Unassembled WGS sequence"/>
</dbReference>
<dbReference type="GO" id="GO:0044528">
    <property type="term" value="P:regulation of mitochondrial mRNA stability"/>
    <property type="evidence" value="ECO:0007669"/>
    <property type="project" value="InterPro"/>
</dbReference>
<name>A0AAV7AHA0_ENGPU</name>
<dbReference type="AlphaFoldDB" id="A0AAV7AHA0"/>
<dbReference type="PANTHER" id="PTHR21228">
    <property type="entry name" value="FAST LEU-RICH DOMAIN-CONTAINING"/>
    <property type="match status" value="1"/>
</dbReference>
<feature type="compositionally biased region" description="Basic and acidic residues" evidence="3">
    <location>
        <begin position="83"/>
        <end position="97"/>
    </location>
</feature>
<dbReference type="InterPro" id="IPR050870">
    <property type="entry name" value="FAST_kinase"/>
</dbReference>
<evidence type="ECO:0000259" key="4">
    <source>
        <dbReference type="SMART" id="SM00952"/>
    </source>
</evidence>
<organism evidence="5 6">
    <name type="scientific">Engystomops pustulosus</name>
    <name type="common">Tungara frog</name>
    <name type="synonym">Physalaemus pustulosus</name>
    <dbReference type="NCBI Taxonomy" id="76066"/>
    <lineage>
        <taxon>Eukaryota</taxon>
        <taxon>Metazoa</taxon>
        <taxon>Chordata</taxon>
        <taxon>Craniata</taxon>
        <taxon>Vertebrata</taxon>
        <taxon>Euteleostomi</taxon>
        <taxon>Amphibia</taxon>
        <taxon>Batrachia</taxon>
        <taxon>Anura</taxon>
        <taxon>Neobatrachia</taxon>
        <taxon>Hyloidea</taxon>
        <taxon>Leptodactylidae</taxon>
        <taxon>Leiuperinae</taxon>
        <taxon>Engystomops</taxon>
    </lineage>
</organism>
<dbReference type="GO" id="GO:0003723">
    <property type="term" value="F:RNA binding"/>
    <property type="evidence" value="ECO:0007669"/>
    <property type="project" value="TreeGrafter"/>
</dbReference>
<protein>
    <recommendedName>
        <fullName evidence="4">RAP domain-containing protein</fullName>
    </recommendedName>
</protein>
<evidence type="ECO:0000256" key="2">
    <source>
        <dbReference type="ARBA" id="ARBA00023128"/>
    </source>
</evidence>
<comment type="subcellular location">
    <subcellularLocation>
        <location evidence="1">Mitochondrion</location>
    </subcellularLocation>
</comment>
<dbReference type="InterPro" id="IPR010622">
    <property type="entry name" value="FAST_Leu-rich"/>
</dbReference>
<dbReference type="InterPro" id="IPR013584">
    <property type="entry name" value="RAP"/>
</dbReference>
<dbReference type="GO" id="GO:0000963">
    <property type="term" value="P:mitochondrial RNA processing"/>
    <property type="evidence" value="ECO:0007669"/>
    <property type="project" value="TreeGrafter"/>
</dbReference>
<keyword evidence="6" id="KW-1185">Reference proteome</keyword>
<dbReference type="SMART" id="SM00952">
    <property type="entry name" value="RAP"/>
    <property type="match status" value="1"/>
</dbReference>
<dbReference type="PANTHER" id="PTHR21228:SF1">
    <property type="entry name" value="FAST KINASE DOMAIN-CONTAINING PROTEIN 2, MITOCHONDRIAL"/>
    <property type="match status" value="1"/>
</dbReference>
<dbReference type="EMBL" id="WNYA01000008">
    <property type="protein sequence ID" value="KAG8558750.1"/>
    <property type="molecule type" value="Genomic_DNA"/>
</dbReference>
<sequence>MHNMPLPYLLRTVRLLQSCQSYIRGRLPSILRTSSSSSGLLLTHKPWTPASTVTSIPFRFFNQETSVIAEENNTVSESSVCDSADHSHAHSGEDSLKADVQNPSTHPPRKLSCVEVLDAFSGSAYSQHELYDSIKSMWNVLANSKKLKSSDKQLITDHPNFSTLCYEVMKSAPSMSNKFLVYSLNVFVSLKVNQKTRLVQTLLSICQQRLSSLKVGEISILANSLKMLESNKTVDILNSGVCLLIELKCEDIKDVTLLQNLMRIAPTHLRQKFEEKALQMVDRFTVPQCLHMFSVLAEVNLHSESLLDACSHKLIDCLDELSCRRIISLTGYCSKLSYFNEKLLSAIGDNIMNNIYMWEKWQISAVLTSMAFLRFRYVPLLDYFADKIIEDVESLKTYNLMTVSKVYSIVNHLPEERGKFLETLNTALDSLMNSMKKKDLLRTVYNLCLLGLVPAAAIQKLLEDKSLYSTLDNVEKSYLGHIKLCWLLESGSRPYSIENLENVKANHSDSVMMCHTFLKNYFTDPCLYQENMQFPSSYFIDFVFTLDTNQRNLIPMGDVQKLENSQNITRIAVLCCTAGSFTLGNLHPIGKMAVKIRHLRSLGFHVVVVSVNNIERMFSLNITLFRKLVESITVTHLYVFKVPVHQFIMLSEVKRVEFLRENILMEIPSNQKANEIQQIEET</sequence>
<feature type="region of interest" description="Disordered" evidence="3">
    <location>
        <begin position="78"/>
        <end position="107"/>
    </location>
</feature>
<evidence type="ECO:0000313" key="5">
    <source>
        <dbReference type="EMBL" id="KAG8558750.1"/>
    </source>
</evidence>